<evidence type="ECO:0000313" key="1">
    <source>
        <dbReference type="EMBL" id="KGG21995.1"/>
    </source>
</evidence>
<dbReference type="EMBL" id="JNAX01000004">
    <property type="protein sequence ID" value="KGG21995.1"/>
    <property type="molecule type" value="Genomic_DNA"/>
</dbReference>
<dbReference type="AlphaFoldDB" id="A0A0A2CAS5"/>
<dbReference type="RefSeq" id="WP_036904537.1">
    <property type="nucleotide sequence ID" value="NZ_CP138967.1"/>
</dbReference>
<name>A0A0A2CAS5_PROMR</name>
<comment type="caution">
    <text evidence="1">The sequence shown here is derived from an EMBL/GenBank/DDBJ whole genome shotgun (WGS) entry which is preliminary data.</text>
</comment>
<accession>A0A0A2CAS5</accession>
<evidence type="ECO:0008006" key="3">
    <source>
        <dbReference type="Google" id="ProtNLM"/>
    </source>
</evidence>
<evidence type="ECO:0000313" key="2">
    <source>
        <dbReference type="Proteomes" id="UP000030392"/>
    </source>
</evidence>
<organism evidence="1 2">
    <name type="scientific">Prochlorococcus marinus str. PAC1</name>
    <dbReference type="NCBI Taxonomy" id="59924"/>
    <lineage>
        <taxon>Bacteria</taxon>
        <taxon>Bacillati</taxon>
        <taxon>Cyanobacteriota</taxon>
        <taxon>Cyanophyceae</taxon>
        <taxon>Synechococcales</taxon>
        <taxon>Prochlorococcaceae</taxon>
        <taxon>Prochlorococcus</taxon>
    </lineage>
</organism>
<proteinExistence type="predicted"/>
<gene>
    <name evidence="1" type="ORF">EV03_0314</name>
</gene>
<reference evidence="2" key="1">
    <citation type="journal article" date="2014" name="Sci. Data">
        <title>Genomes of diverse isolates of the marine cyanobacterium Prochlorococcus.</title>
        <authorList>
            <person name="Biller S."/>
            <person name="Berube P."/>
            <person name="Thompson J."/>
            <person name="Kelly L."/>
            <person name="Roggensack S."/>
            <person name="Awad L."/>
            <person name="Roache-Johnson K."/>
            <person name="Ding H."/>
            <person name="Giovannoni S.J."/>
            <person name="Moore L.R."/>
            <person name="Chisholm S.W."/>
        </authorList>
    </citation>
    <scope>NUCLEOTIDE SEQUENCE [LARGE SCALE GENOMIC DNA]</scope>
    <source>
        <strain evidence="2">PAC1</strain>
    </source>
</reference>
<sequence>MLEVNSHKHLKKYYQKNLALWPHNLTLTRLISRSLSRKDNTFIQLSSDSRNFWWPGLLIPLCLHNNNIVLILSERQYRLLFEVELPKLSSSRLGFDYVEGIELIPSDEKIWVLRYQDLIFANEKDLLKNRQLIFPESEFISNELRESMSIKITPKDWENLIASRSRFEASIIEVHERLSRGLFSQTFSSDAVIRIDYRELLALKEILKDDLPSEMPWRRALNVVNNGWVTWAKLDNQKLSWDWYIQPLLPLQTLSGLLSKNTLLMLTNSGQSDSFFLDLNSNKLTFNVRVDLGNKYDQEPIPLFVPKRQPLPNTSHFYRHIIRQCQRLILGRTHPTIVLVDDLQLRLQITSELAGEFGLRVVHETTNIETNGIVCCSCKWWIVNQYNLPTPDQLIFPVIPLPTLESPWIAAKVEMLKHQGRDWFREFLFPETLAILLKSLAIIRGKDVRVAILDGRMRYRSWGKLIFEALEPWVALERLLPY</sequence>
<dbReference type="Proteomes" id="UP000030392">
    <property type="component" value="Unassembled WGS sequence"/>
</dbReference>
<protein>
    <recommendedName>
        <fullName evidence="3">Rad3-related DNA helicase</fullName>
    </recommendedName>
</protein>